<keyword evidence="3" id="KW-0378">Hydrolase</keyword>
<dbReference type="EMBL" id="CP043839">
    <property type="protein sequence ID" value="WOF13457.1"/>
    <property type="molecule type" value="Genomic_DNA"/>
</dbReference>
<dbReference type="GeneID" id="86892589"/>
<dbReference type="PROSITE" id="PS01302">
    <property type="entry name" value="UPF0758"/>
    <property type="match status" value="1"/>
</dbReference>
<dbReference type="Proteomes" id="UP001302374">
    <property type="component" value="Chromosome"/>
</dbReference>
<dbReference type="PROSITE" id="PS50249">
    <property type="entry name" value="MPN"/>
    <property type="match status" value="1"/>
</dbReference>
<proteinExistence type="predicted"/>
<evidence type="ECO:0000256" key="4">
    <source>
        <dbReference type="ARBA" id="ARBA00022833"/>
    </source>
</evidence>
<keyword evidence="1" id="KW-0645">Protease</keyword>
<keyword evidence="4" id="KW-0862">Zinc</keyword>
<dbReference type="Proteomes" id="UP000576368">
    <property type="component" value="Unassembled WGS sequence"/>
</dbReference>
<keyword evidence="10" id="KW-1185">Reference proteome</keyword>
<dbReference type="AlphaFoldDB" id="A0A7X6BJL2"/>
<dbReference type="Gene3D" id="3.40.140.10">
    <property type="entry name" value="Cytidine Deaminase, domain 2"/>
    <property type="match status" value="1"/>
</dbReference>
<dbReference type="RefSeq" id="WP_118303511.1">
    <property type="nucleotide sequence ID" value="NZ_BMPA01000004.1"/>
</dbReference>
<dbReference type="EMBL" id="JAATLI010000004">
    <property type="protein sequence ID" value="NJC17757.1"/>
    <property type="molecule type" value="Genomic_DNA"/>
</dbReference>
<dbReference type="GO" id="GO:0046872">
    <property type="term" value="F:metal ion binding"/>
    <property type="evidence" value="ECO:0007669"/>
    <property type="project" value="UniProtKB-KW"/>
</dbReference>
<evidence type="ECO:0000256" key="5">
    <source>
        <dbReference type="ARBA" id="ARBA00023049"/>
    </source>
</evidence>
<dbReference type="InterPro" id="IPR020891">
    <property type="entry name" value="UPF0758_CS"/>
</dbReference>
<accession>A0A7X6BJL2</accession>
<dbReference type="Pfam" id="PF04002">
    <property type="entry name" value="RadC"/>
    <property type="match status" value="1"/>
</dbReference>
<sequence length="263" mass="30109">MNKNTTIIERRKELIEVSKMAKAMRAAEEIDGTINYVLLNYIYITENANEFKTFEEWQKEGFGVRKGAKAFVAWGKPREKKTDRGDVVKYYPITYLFSDLQVYKRKREIGVKEAGIKYENFVGEIKVSYKRHSSPVRTRVNGASQVNEVLREVWNDDLDYRESFYVLAMNNQCDILGYAELFKGGVSSTIVDERMVFQLLLNVNATGFIVAHNHPSGTLRPSNPDRELTKKLSACGKLFNIGLMDHLILAGDSYYSFAENGEI</sequence>
<dbReference type="CDD" id="cd08071">
    <property type="entry name" value="MPN_DUF2466"/>
    <property type="match status" value="1"/>
</dbReference>
<dbReference type="InterPro" id="IPR037518">
    <property type="entry name" value="MPN"/>
</dbReference>
<dbReference type="GO" id="GO:0008237">
    <property type="term" value="F:metallopeptidase activity"/>
    <property type="evidence" value="ECO:0007669"/>
    <property type="project" value="UniProtKB-KW"/>
</dbReference>
<evidence type="ECO:0000256" key="1">
    <source>
        <dbReference type="ARBA" id="ARBA00022670"/>
    </source>
</evidence>
<dbReference type="GO" id="GO:0006508">
    <property type="term" value="P:proteolysis"/>
    <property type="evidence" value="ECO:0007669"/>
    <property type="project" value="UniProtKB-KW"/>
</dbReference>
<dbReference type="PANTHER" id="PTHR30471:SF3">
    <property type="entry name" value="UPF0758 PROTEIN YEES-RELATED"/>
    <property type="match status" value="1"/>
</dbReference>
<evidence type="ECO:0000313" key="7">
    <source>
        <dbReference type="EMBL" id="NJC17757.1"/>
    </source>
</evidence>
<evidence type="ECO:0000256" key="3">
    <source>
        <dbReference type="ARBA" id="ARBA00022801"/>
    </source>
</evidence>
<reference evidence="8 10" key="1">
    <citation type="submission" date="2019-09" db="EMBL/GenBank/DDBJ databases">
        <title>Butyricimonas paravirosa DSM 105722 (=214-4 = JCM 18677 = CCUG 65563).</title>
        <authorList>
            <person name="Le Roy T."/>
            <person name="Cani P.D."/>
        </authorList>
    </citation>
    <scope>NUCLEOTIDE SEQUENCE [LARGE SCALE GENOMIC DNA]</scope>
    <source>
        <strain evidence="8 10">DSM 105722</strain>
    </source>
</reference>
<feature type="domain" description="MPN" evidence="6">
    <location>
        <begin position="139"/>
        <end position="263"/>
    </location>
</feature>
<evidence type="ECO:0000259" key="6">
    <source>
        <dbReference type="PROSITE" id="PS50249"/>
    </source>
</evidence>
<protein>
    <submittedName>
        <fullName evidence="7">DNA repair protein RadC</fullName>
    </submittedName>
    <submittedName>
        <fullName evidence="8">JAB domain-containing protein</fullName>
    </submittedName>
</protein>
<evidence type="ECO:0000256" key="2">
    <source>
        <dbReference type="ARBA" id="ARBA00022723"/>
    </source>
</evidence>
<dbReference type="InterPro" id="IPR001405">
    <property type="entry name" value="UPF0758"/>
</dbReference>
<gene>
    <name evidence="8" type="ORF">F1644_14815</name>
    <name evidence="7" type="ORF">GGR15_001372</name>
</gene>
<keyword evidence="2" id="KW-0479">Metal-binding</keyword>
<organism evidence="7 9">
    <name type="scientific">Butyricimonas paravirosa</name>
    <dbReference type="NCBI Taxonomy" id="1472417"/>
    <lineage>
        <taxon>Bacteria</taxon>
        <taxon>Pseudomonadati</taxon>
        <taxon>Bacteroidota</taxon>
        <taxon>Bacteroidia</taxon>
        <taxon>Bacteroidales</taxon>
        <taxon>Odoribacteraceae</taxon>
        <taxon>Butyricimonas</taxon>
    </lineage>
</organism>
<name>A0A7X6BJL2_9BACT</name>
<dbReference type="InterPro" id="IPR025657">
    <property type="entry name" value="RadC_JAB"/>
</dbReference>
<keyword evidence="5" id="KW-0482">Metalloprotease</keyword>
<dbReference type="PANTHER" id="PTHR30471">
    <property type="entry name" value="DNA REPAIR PROTEIN RADC"/>
    <property type="match status" value="1"/>
</dbReference>
<evidence type="ECO:0000313" key="8">
    <source>
        <dbReference type="EMBL" id="WOF13457.1"/>
    </source>
</evidence>
<evidence type="ECO:0000313" key="9">
    <source>
        <dbReference type="Proteomes" id="UP000576368"/>
    </source>
</evidence>
<evidence type="ECO:0000313" key="10">
    <source>
        <dbReference type="Proteomes" id="UP001302374"/>
    </source>
</evidence>
<reference evidence="7 9" key="2">
    <citation type="submission" date="2020-03" db="EMBL/GenBank/DDBJ databases">
        <title>Genomic Encyclopedia of Type Strains, Phase IV (KMG-IV): sequencing the most valuable type-strain genomes for metagenomic binning, comparative biology and taxonomic classification.</title>
        <authorList>
            <person name="Goeker M."/>
        </authorList>
    </citation>
    <scope>NUCLEOTIDE SEQUENCE [LARGE SCALE GENOMIC DNA]</scope>
    <source>
        <strain evidence="7 9">DSM 105722</strain>
    </source>
</reference>